<dbReference type="RefSeq" id="WP_051492091.1">
    <property type="nucleotide sequence ID" value="NZ_JAME01000026.1"/>
</dbReference>
<dbReference type="Gene3D" id="3.40.190.10">
    <property type="entry name" value="Periplasmic binding protein-like II"/>
    <property type="match status" value="2"/>
</dbReference>
<feature type="chain" id="PRO_5004977883" description="Solute-binding protein family 3/N-terminal domain-containing protein" evidence="2">
    <location>
        <begin position="20"/>
        <end position="265"/>
    </location>
</feature>
<keyword evidence="1 2" id="KW-0732">Signal</keyword>
<evidence type="ECO:0000259" key="3">
    <source>
        <dbReference type="SMART" id="SM00062"/>
    </source>
</evidence>
<dbReference type="PANTHER" id="PTHR35936">
    <property type="entry name" value="MEMBRANE-BOUND LYTIC MUREIN TRANSGLYCOSYLASE F"/>
    <property type="match status" value="1"/>
</dbReference>
<proteinExistence type="predicted"/>
<protein>
    <recommendedName>
        <fullName evidence="3">Solute-binding protein family 3/N-terminal domain-containing protein</fullName>
    </recommendedName>
</protein>
<dbReference type="Proteomes" id="UP000023430">
    <property type="component" value="Unassembled WGS sequence"/>
</dbReference>
<sequence>MRSLLSLLLISALAAPASAWDLAVCADPAGPPYSSRDESGFDNRIVHLLAEELGAEARFVWMPNRRGRTARGFLHDGTCDVLMGVIDGQPGTMTSHAYYRSGFVFVFREDGPQVGSLDDPALEGLRVGLPGGARRTTPPALGLTRRGHMDSLVHFAASGTAGETETRILAALDSGEIDLAVLWGPSAVPHVDDGHEVRAVTPEIDMPFLPMFASFSIGVRPEDEALRDALDRALANRWDDIQAVLAETGLPLWPLPKPRLPEAGQ</sequence>
<keyword evidence="5" id="KW-1185">Reference proteome</keyword>
<dbReference type="Pfam" id="PF00497">
    <property type="entry name" value="SBP_bac_3"/>
    <property type="match status" value="1"/>
</dbReference>
<evidence type="ECO:0000256" key="1">
    <source>
        <dbReference type="ARBA" id="ARBA00022729"/>
    </source>
</evidence>
<comment type="caution">
    <text evidence="4">The sequence shown here is derived from an EMBL/GenBank/DDBJ whole genome shotgun (WGS) entry which is preliminary data.</text>
</comment>
<name>X7F4S5_9RHOB</name>
<dbReference type="EMBL" id="JAME01000026">
    <property type="protein sequence ID" value="ETX27820.1"/>
    <property type="molecule type" value="Genomic_DNA"/>
</dbReference>
<dbReference type="SUPFAM" id="SSF53850">
    <property type="entry name" value="Periplasmic binding protein-like II"/>
    <property type="match status" value="1"/>
</dbReference>
<dbReference type="SMART" id="SM00062">
    <property type="entry name" value="PBPb"/>
    <property type="match status" value="1"/>
</dbReference>
<gene>
    <name evidence="4" type="ORF">RISW2_10835</name>
</gene>
<dbReference type="PANTHER" id="PTHR35936:SF17">
    <property type="entry name" value="ARGININE-BINDING EXTRACELLULAR PROTEIN ARTP"/>
    <property type="match status" value="1"/>
</dbReference>
<reference evidence="4 5" key="1">
    <citation type="submission" date="2014-01" db="EMBL/GenBank/DDBJ databases">
        <title>Roseivivax isoporae LMG 25204 Genome Sequencing.</title>
        <authorList>
            <person name="Lai Q."/>
            <person name="Li G."/>
            <person name="Shao Z."/>
        </authorList>
    </citation>
    <scope>NUCLEOTIDE SEQUENCE [LARGE SCALE GENOMIC DNA]</scope>
    <source>
        <strain evidence="4 5">LMG 25204</strain>
    </source>
</reference>
<evidence type="ECO:0000256" key="2">
    <source>
        <dbReference type="SAM" id="SignalP"/>
    </source>
</evidence>
<evidence type="ECO:0000313" key="5">
    <source>
        <dbReference type="Proteomes" id="UP000023430"/>
    </source>
</evidence>
<accession>X7F4S5</accession>
<dbReference type="AlphaFoldDB" id="X7F4S5"/>
<dbReference type="InterPro" id="IPR001638">
    <property type="entry name" value="Solute-binding_3/MltF_N"/>
</dbReference>
<feature type="domain" description="Solute-binding protein family 3/N-terminal" evidence="3">
    <location>
        <begin position="21"/>
        <end position="248"/>
    </location>
</feature>
<evidence type="ECO:0000313" key="4">
    <source>
        <dbReference type="EMBL" id="ETX27820.1"/>
    </source>
</evidence>
<dbReference type="eggNOG" id="COG0834">
    <property type="taxonomic scope" value="Bacteria"/>
</dbReference>
<organism evidence="4 5">
    <name type="scientific">Roseivivax isoporae LMG 25204</name>
    <dbReference type="NCBI Taxonomy" id="1449351"/>
    <lineage>
        <taxon>Bacteria</taxon>
        <taxon>Pseudomonadati</taxon>
        <taxon>Pseudomonadota</taxon>
        <taxon>Alphaproteobacteria</taxon>
        <taxon>Rhodobacterales</taxon>
        <taxon>Roseobacteraceae</taxon>
        <taxon>Roseivivax</taxon>
    </lineage>
</organism>
<dbReference type="STRING" id="1449351.RISW2_10835"/>
<feature type="signal peptide" evidence="2">
    <location>
        <begin position="1"/>
        <end position="19"/>
    </location>
</feature>
<dbReference type="OrthoDB" id="176845at2"/>